<proteinExistence type="predicted"/>
<reference evidence="1" key="1">
    <citation type="submission" date="2006-10" db="EMBL/GenBank/DDBJ databases">
        <authorList>
            <person name="Amadeo P."/>
            <person name="Zhao Q."/>
            <person name="Wortman J."/>
            <person name="Fraser-Liggett C."/>
            <person name="Carlton J."/>
        </authorList>
    </citation>
    <scope>NUCLEOTIDE SEQUENCE</scope>
    <source>
        <strain evidence="1">G3</strain>
    </source>
</reference>
<organism evidence="1 2">
    <name type="scientific">Trichomonas vaginalis (strain ATCC PRA-98 / G3)</name>
    <dbReference type="NCBI Taxonomy" id="412133"/>
    <lineage>
        <taxon>Eukaryota</taxon>
        <taxon>Metamonada</taxon>
        <taxon>Parabasalia</taxon>
        <taxon>Trichomonadida</taxon>
        <taxon>Trichomonadidae</taxon>
        <taxon>Trichomonas</taxon>
    </lineage>
</organism>
<name>A2F3M8_TRIV3</name>
<sequence>MPEVLRWESKLDASIKASEIPQKNFDEEIINLNQKDISNESRFASIMRLNSRCPMNLLLFSFPAPLNKKDEYIKAVKDRLSTNTEMKTFNVAIREYFAAKDSSMRNPESRDQICEDFVSRFIRNEI</sequence>
<gene>
    <name evidence="1" type="ORF">TVAG_317810</name>
</gene>
<dbReference type="OrthoDB" id="10258692at2759"/>
<dbReference type="VEuPathDB" id="TrichDB:TVAGG3_0551600"/>
<dbReference type="KEGG" id="tva:4758317"/>
<dbReference type="VEuPathDB" id="TrichDB:TVAG_317810"/>
<dbReference type="Proteomes" id="UP000001542">
    <property type="component" value="Unassembled WGS sequence"/>
</dbReference>
<dbReference type="InParanoid" id="A2F3M8"/>
<dbReference type="RefSeq" id="XP_001313425.1">
    <property type="nucleotide sequence ID" value="XM_001313424.1"/>
</dbReference>
<keyword evidence="2" id="KW-1185">Reference proteome</keyword>
<protein>
    <submittedName>
        <fullName evidence="1">Uncharacterized protein</fullName>
    </submittedName>
</protein>
<dbReference type="AlphaFoldDB" id="A2F3M8"/>
<evidence type="ECO:0000313" key="2">
    <source>
        <dbReference type="Proteomes" id="UP000001542"/>
    </source>
</evidence>
<reference evidence="1" key="2">
    <citation type="journal article" date="2007" name="Science">
        <title>Draft genome sequence of the sexually transmitted pathogen Trichomonas vaginalis.</title>
        <authorList>
            <person name="Carlton J.M."/>
            <person name="Hirt R.P."/>
            <person name="Silva J.C."/>
            <person name="Delcher A.L."/>
            <person name="Schatz M."/>
            <person name="Zhao Q."/>
            <person name="Wortman J.R."/>
            <person name="Bidwell S.L."/>
            <person name="Alsmark U.C.M."/>
            <person name="Besteiro S."/>
            <person name="Sicheritz-Ponten T."/>
            <person name="Noel C.J."/>
            <person name="Dacks J.B."/>
            <person name="Foster P.G."/>
            <person name="Simillion C."/>
            <person name="Van de Peer Y."/>
            <person name="Miranda-Saavedra D."/>
            <person name="Barton G.J."/>
            <person name="Westrop G.D."/>
            <person name="Mueller S."/>
            <person name="Dessi D."/>
            <person name="Fiori P.L."/>
            <person name="Ren Q."/>
            <person name="Paulsen I."/>
            <person name="Zhang H."/>
            <person name="Bastida-Corcuera F.D."/>
            <person name="Simoes-Barbosa A."/>
            <person name="Brown M.T."/>
            <person name="Hayes R.D."/>
            <person name="Mukherjee M."/>
            <person name="Okumura C.Y."/>
            <person name="Schneider R."/>
            <person name="Smith A.J."/>
            <person name="Vanacova S."/>
            <person name="Villalvazo M."/>
            <person name="Haas B.J."/>
            <person name="Pertea M."/>
            <person name="Feldblyum T.V."/>
            <person name="Utterback T.R."/>
            <person name="Shu C.L."/>
            <person name="Osoegawa K."/>
            <person name="de Jong P.J."/>
            <person name="Hrdy I."/>
            <person name="Horvathova L."/>
            <person name="Zubacova Z."/>
            <person name="Dolezal P."/>
            <person name="Malik S.B."/>
            <person name="Logsdon J.M. Jr."/>
            <person name="Henze K."/>
            <person name="Gupta A."/>
            <person name="Wang C.C."/>
            <person name="Dunne R.L."/>
            <person name="Upcroft J.A."/>
            <person name="Upcroft P."/>
            <person name="White O."/>
            <person name="Salzberg S.L."/>
            <person name="Tang P."/>
            <person name="Chiu C.-H."/>
            <person name="Lee Y.-S."/>
            <person name="Embley T.M."/>
            <person name="Coombs G.H."/>
            <person name="Mottram J.C."/>
            <person name="Tachezy J."/>
            <person name="Fraser-Liggett C.M."/>
            <person name="Johnson P.J."/>
        </authorList>
    </citation>
    <scope>NUCLEOTIDE SEQUENCE [LARGE SCALE GENOMIC DNA]</scope>
    <source>
        <strain evidence="1">G3</strain>
    </source>
</reference>
<accession>A2F3M8</accession>
<dbReference type="EMBL" id="DS113599">
    <property type="protein sequence ID" value="EAY00496.1"/>
    <property type="molecule type" value="Genomic_DNA"/>
</dbReference>
<evidence type="ECO:0000313" key="1">
    <source>
        <dbReference type="EMBL" id="EAY00496.1"/>
    </source>
</evidence>